<feature type="region of interest" description="Disordered" evidence="1">
    <location>
        <begin position="888"/>
        <end position="978"/>
    </location>
</feature>
<protein>
    <submittedName>
        <fullName evidence="3">Uncharacterized protein LOC108675947 isoform X1</fullName>
    </submittedName>
</protein>
<dbReference type="AlphaFoldDB" id="A0A8B7P383"/>
<evidence type="ECO:0000256" key="1">
    <source>
        <dbReference type="SAM" id="MobiDB-lite"/>
    </source>
</evidence>
<accession>A0A8B7P383</accession>
<feature type="compositionally biased region" description="Polar residues" evidence="1">
    <location>
        <begin position="634"/>
        <end position="648"/>
    </location>
</feature>
<feature type="compositionally biased region" description="Basic and acidic residues" evidence="1">
    <location>
        <begin position="888"/>
        <end position="897"/>
    </location>
</feature>
<evidence type="ECO:0000313" key="3">
    <source>
        <dbReference type="RefSeq" id="XP_018019491.1"/>
    </source>
</evidence>
<dbReference type="OrthoDB" id="10556943at2759"/>
<organism evidence="2 3">
    <name type="scientific">Hyalella azteca</name>
    <name type="common">Amphipod</name>
    <dbReference type="NCBI Taxonomy" id="294128"/>
    <lineage>
        <taxon>Eukaryota</taxon>
        <taxon>Metazoa</taxon>
        <taxon>Ecdysozoa</taxon>
        <taxon>Arthropoda</taxon>
        <taxon>Crustacea</taxon>
        <taxon>Multicrustacea</taxon>
        <taxon>Malacostraca</taxon>
        <taxon>Eumalacostraca</taxon>
        <taxon>Peracarida</taxon>
        <taxon>Amphipoda</taxon>
        <taxon>Senticaudata</taxon>
        <taxon>Talitrida</taxon>
        <taxon>Talitroidea</taxon>
        <taxon>Hyalellidae</taxon>
        <taxon>Hyalella</taxon>
    </lineage>
</organism>
<keyword evidence="2" id="KW-1185">Reference proteome</keyword>
<sequence length="1025" mass="112838">MEAVHRVLNFNIFGHRTWRCESISNGVKSIENKSNKSVLTDNNFVNNSEQGSNDGLKCFTELCGVTGSAALLWLPPPASLLPKNQRIKNYDKNILLNIYPSGSNGQDKLAGLCRSGQMGPHLVNMISPTFSLPESADHDGISVTVFDIAVSSKTLMSLKTKEEIEKFYADSINYLQSYIINQKTAIHSNNSIFHLVFRAYDGYAPAVVDCKNDLIGSPKKYGKCRQQQRNAKESSSIDFAEYECSTVASPSPSNHQKWIVTGCQHYQAAYLMPTIKTLQVNIHKNPQSLFYLAAKACQQEVVGLCVELDACILPFIHLQVKDGCLFISLDLKIPSHLQLKLPSNLPLIDENQVCFWTLNNKLYCIVKVSSTESVCESPKPIGKKILDHSTSVDSGIGSDESSCRNLLALDSTGIEDVFENSDADVSLDGFSDWFYQKLLTNSILLHSSLFDAPNSQSCAILDQKPICDTNAPIDTSKLNDGALCCPKFIVSQTLDKIHIAITCNTSHSDNIKVEAESAEVIQITLTNVKTLTKHCIQISSVEPNAHFSVTSEPPRKFMCGQNGTAKTEVTKNIVICPEKVLVSLLKSMSGTWPAVWVGLQGRLNKISLLHGAQSPQAQENVEPVCMVQPASVDGGSSSTGDCQSTNFSAVEEPPHDQNDKNEVIDSHQNDESEPKVQVNLNKKKKIGKLVAPPQDSSEDAVSNGGDRATIDDEKLGDSKIEEAVKFSASPIKNKERREGKQFFDVSIASSNSKRCRRSSECLIGSTYDTKKFSGRDGETFATRPKSILKRRGRSYSESHIGSLEECLGEELLGKYGSVEEALVGEYGCLESLLEECGWGEDGDDGAFFKSDDLESSEGSKKSVRFSETSQTHLFMSKASILNQLANDDKKAMRQKMKDLKKKQRSEKRSAHKSGSSPGSPRRSFDSSYRSNGGYSSHDEGVTTEESDGCELLSSSCETTDNTTTEEDTDTEKEPPAKTTIMEKSVYLSCIKKNQNFGAGRKRGRKCNKKRVELTNNMIFQLDMEA</sequence>
<feature type="compositionally biased region" description="Low complexity" evidence="1">
    <location>
        <begin position="913"/>
        <end position="927"/>
    </location>
</feature>
<reference evidence="3" key="1">
    <citation type="submission" date="2025-08" db="UniProtKB">
        <authorList>
            <consortium name="RefSeq"/>
        </authorList>
    </citation>
    <scope>IDENTIFICATION</scope>
    <source>
        <tissue evidence="3">Whole organism</tissue>
    </source>
</reference>
<dbReference type="KEGG" id="hazt:108675947"/>
<gene>
    <name evidence="3" type="primary">LOC108675947</name>
</gene>
<feature type="compositionally biased region" description="Basic residues" evidence="1">
    <location>
        <begin position="898"/>
        <end position="911"/>
    </location>
</feature>
<proteinExistence type="predicted"/>
<feature type="compositionally biased region" description="Basic and acidic residues" evidence="1">
    <location>
        <begin position="652"/>
        <end position="674"/>
    </location>
</feature>
<dbReference type="Proteomes" id="UP000694843">
    <property type="component" value="Unplaced"/>
</dbReference>
<feature type="region of interest" description="Disordered" evidence="1">
    <location>
        <begin position="630"/>
        <end position="711"/>
    </location>
</feature>
<evidence type="ECO:0000313" key="2">
    <source>
        <dbReference type="Proteomes" id="UP000694843"/>
    </source>
</evidence>
<dbReference type="GeneID" id="108675947"/>
<name>A0A8B7P383_HYAAZ</name>
<dbReference type="RefSeq" id="XP_018019491.1">
    <property type="nucleotide sequence ID" value="XM_018164002.2"/>
</dbReference>